<evidence type="ECO:0000256" key="1">
    <source>
        <dbReference type="SAM" id="MobiDB-lite"/>
    </source>
</evidence>
<gene>
    <name evidence="3" type="ORF">MANAM107_00600</name>
</gene>
<name>A0ABN6K0Y1_9ACTO</name>
<feature type="transmembrane region" description="Helical" evidence="2">
    <location>
        <begin position="21"/>
        <end position="43"/>
    </location>
</feature>
<keyword evidence="2" id="KW-0812">Transmembrane</keyword>
<feature type="region of interest" description="Disordered" evidence="1">
    <location>
        <begin position="214"/>
        <end position="234"/>
    </location>
</feature>
<dbReference type="EMBL" id="AP025017">
    <property type="protein sequence ID" value="BDA63226.1"/>
    <property type="molecule type" value="Genomic_DNA"/>
</dbReference>
<sequence>MAEKNGSAAKRNTLQKITRNRSLMFLIILTLATTTVGTSLWWYRSHRTTGDDEIVPETVCDAFSKTKIEEIADVRVVSHYLAHTGSTDFIPDLSCTLEFEGFGSVRISYVDDPWFWSIASTKITEERVTAEPENHGFEVDRLDLGLDGNSYFVLNPRQDIIEGYAVWFSTSERTLSINFYELSRNQTLTDDKIKDMTISLLQYTAQAVQVRYPLSNSKPQDSTPLVTSPAKDAN</sequence>
<evidence type="ECO:0008006" key="5">
    <source>
        <dbReference type="Google" id="ProtNLM"/>
    </source>
</evidence>
<evidence type="ECO:0000313" key="4">
    <source>
        <dbReference type="Proteomes" id="UP000824496"/>
    </source>
</evidence>
<keyword evidence="4" id="KW-1185">Reference proteome</keyword>
<evidence type="ECO:0000313" key="3">
    <source>
        <dbReference type="EMBL" id="BDA63226.1"/>
    </source>
</evidence>
<dbReference type="Proteomes" id="UP000824496">
    <property type="component" value="Chromosome"/>
</dbReference>
<protein>
    <recommendedName>
        <fullName evidence="5">DUF4853 domain-containing protein</fullName>
    </recommendedName>
</protein>
<keyword evidence="2" id="KW-0472">Membrane</keyword>
<dbReference type="RefSeq" id="WP_223909679.1">
    <property type="nucleotide sequence ID" value="NZ_AP025017.1"/>
</dbReference>
<keyword evidence="2" id="KW-1133">Transmembrane helix</keyword>
<organism evidence="3 4">
    <name type="scientific">Actinomyces capricornis</name>
    <dbReference type="NCBI Taxonomy" id="2755559"/>
    <lineage>
        <taxon>Bacteria</taxon>
        <taxon>Bacillati</taxon>
        <taxon>Actinomycetota</taxon>
        <taxon>Actinomycetes</taxon>
        <taxon>Actinomycetales</taxon>
        <taxon>Actinomycetaceae</taxon>
        <taxon>Actinomyces</taxon>
    </lineage>
</organism>
<reference evidence="3 4" key="1">
    <citation type="submission" date="2021-08" db="EMBL/GenBank/DDBJ databases">
        <title>Whole genome sequence of novel Actinomyces species strain MAS-1.</title>
        <authorList>
            <person name="Saito M."/>
            <person name="Kuwahara N."/>
            <person name="Takizawa T."/>
            <person name="Gotouda H."/>
            <person name="Ochiai T."/>
        </authorList>
    </citation>
    <scope>NUCLEOTIDE SEQUENCE [LARGE SCALE GENOMIC DNA]</scope>
    <source>
        <strain evidence="3 4">MAS-1</strain>
    </source>
</reference>
<accession>A0ABN6K0Y1</accession>
<proteinExistence type="predicted"/>
<evidence type="ECO:0000256" key="2">
    <source>
        <dbReference type="SAM" id="Phobius"/>
    </source>
</evidence>
<feature type="compositionally biased region" description="Polar residues" evidence="1">
    <location>
        <begin position="214"/>
        <end position="226"/>
    </location>
</feature>